<evidence type="ECO:0000313" key="3">
    <source>
        <dbReference type="EMBL" id="ODQ67189.1"/>
    </source>
</evidence>
<evidence type="ECO:0000256" key="2">
    <source>
        <dbReference type="SAM" id="Phobius"/>
    </source>
</evidence>
<gene>
    <name evidence="3" type="ORF">NADFUDRAFT_40362</name>
</gene>
<accession>A0A1E3PP27</accession>
<dbReference type="AlphaFoldDB" id="A0A1E3PP27"/>
<keyword evidence="2" id="KW-0812">Transmembrane</keyword>
<feature type="region of interest" description="Disordered" evidence="1">
    <location>
        <begin position="1"/>
        <end position="50"/>
    </location>
</feature>
<proteinExistence type="predicted"/>
<evidence type="ECO:0000256" key="1">
    <source>
        <dbReference type="SAM" id="MobiDB-lite"/>
    </source>
</evidence>
<dbReference type="EMBL" id="KV454407">
    <property type="protein sequence ID" value="ODQ67189.1"/>
    <property type="molecule type" value="Genomic_DNA"/>
</dbReference>
<protein>
    <submittedName>
        <fullName evidence="3">Uncharacterized protein</fullName>
    </submittedName>
</protein>
<feature type="transmembrane region" description="Helical" evidence="2">
    <location>
        <begin position="440"/>
        <end position="461"/>
    </location>
</feature>
<keyword evidence="4" id="KW-1185">Reference proteome</keyword>
<keyword evidence="2" id="KW-0472">Membrane</keyword>
<reference evidence="3 4" key="1">
    <citation type="journal article" date="2016" name="Proc. Natl. Acad. Sci. U.S.A.">
        <title>Comparative genomics of biotechnologically important yeasts.</title>
        <authorList>
            <person name="Riley R."/>
            <person name="Haridas S."/>
            <person name="Wolfe K.H."/>
            <person name="Lopes M.R."/>
            <person name="Hittinger C.T."/>
            <person name="Goeker M."/>
            <person name="Salamov A.A."/>
            <person name="Wisecaver J.H."/>
            <person name="Long T.M."/>
            <person name="Calvey C.H."/>
            <person name="Aerts A.L."/>
            <person name="Barry K.W."/>
            <person name="Choi C."/>
            <person name="Clum A."/>
            <person name="Coughlan A.Y."/>
            <person name="Deshpande S."/>
            <person name="Douglass A.P."/>
            <person name="Hanson S.J."/>
            <person name="Klenk H.-P."/>
            <person name="LaButti K.M."/>
            <person name="Lapidus A."/>
            <person name="Lindquist E.A."/>
            <person name="Lipzen A.M."/>
            <person name="Meier-Kolthoff J.P."/>
            <person name="Ohm R.A."/>
            <person name="Otillar R.P."/>
            <person name="Pangilinan J.L."/>
            <person name="Peng Y."/>
            <person name="Rokas A."/>
            <person name="Rosa C.A."/>
            <person name="Scheuner C."/>
            <person name="Sibirny A.A."/>
            <person name="Slot J.C."/>
            <person name="Stielow J.B."/>
            <person name="Sun H."/>
            <person name="Kurtzman C.P."/>
            <person name="Blackwell M."/>
            <person name="Grigoriev I.V."/>
            <person name="Jeffries T.W."/>
        </authorList>
    </citation>
    <scope>NUCLEOTIDE SEQUENCE [LARGE SCALE GENOMIC DNA]</scope>
    <source>
        <strain evidence="3 4">DSM 6958</strain>
    </source>
</reference>
<feature type="transmembrane region" description="Helical" evidence="2">
    <location>
        <begin position="468"/>
        <end position="489"/>
    </location>
</feature>
<name>A0A1E3PP27_9ASCO</name>
<feature type="compositionally biased region" description="Basic and acidic residues" evidence="1">
    <location>
        <begin position="344"/>
        <end position="353"/>
    </location>
</feature>
<organism evidence="3 4">
    <name type="scientific">Nadsonia fulvescens var. elongata DSM 6958</name>
    <dbReference type="NCBI Taxonomy" id="857566"/>
    <lineage>
        <taxon>Eukaryota</taxon>
        <taxon>Fungi</taxon>
        <taxon>Dikarya</taxon>
        <taxon>Ascomycota</taxon>
        <taxon>Saccharomycotina</taxon>
        <taxon>Dipodascomycetes</taxon>
        <taxon>Dipodascales</taxon>
        <taxon>Dipodascales incertae sedis</taxon>
        <taxon>Nadsonia</taxon>
    </lineage>
</organism>
<feature type="region of interest" description="Disordered" evidence="1">
    <location>
        <begin position="187"/>
        <end position="206"/>
    </location>
</feature>
<dbReference type="Proteomes" id="UP000095009">
    <property type="component" value="Unassembled WGS sequence"/>
</dbReference>
<keyword evidence="2" id="KW-1133">Transmembrane helix</keyword>
<sequence length="569" mass="62507">MNSLVHDNENYVQDYGMNRSSSKTRESVSDLVGDGNISQDQRARIPPPLPVRPLSASSIQLSPGSLIHQYLSPITNQNSPYELLPSSQVSSIEQTGLSATLERPPLPARRLSVNSAAPPLPARPLSRGLNALSLPARPSTSPGPNSLDFSIESVSSSSFPPLVNEDDMPLSANDFWLQMHESLNDTTTPTGVISSPEDGRSISRIPRLPSLSPSVSLIDINDNLSSGGRDVMYDNQNTISSDLPHEKPNLTVVRENEGLPGIVPIIFEENGSVHSAGGSNTLPEYSTNLCDKVASVISEASTETLSEENTKVLSDKITKILSAELLPVEDFIIPEVLPCVDNRDTPTTEREVDPTSPISPIQGRTLAPELPRMSQSLDTTILLPHEIKDTTVKKMICGRESDKVDSSSSTSDTLINESISSVRELNYKSRESSEPRNDQFNTILLLLGFGVFVFSGGLLAFKTQIFKVVAILIVTFLCSFVSRVVWIQYNLDQKRVETELINREMVRQKALKTAGGVAIYEENWGGLVKENELVARKIEDGISLKRRIKNKVQQKIRNKIYEKLQSYSS</sequence>
<feature type="region of interest" description="Disordered" evidence="1">
    <location>
        <begin position="344"/>
        <end position="364"/>
    </location>
</feature>
<evidence type="ECO:0000313" key="4">
    <source>
        <dbReference type="Proteomes" id="UP000095009"/>
    </source>
</evidence>